<dbReference type="OrthoDB" id="531376at2"/>
<gene>
    <name evidence="1" type="ordered locus">Cyan7822_4327</name>
</gene>
<dbReference type="RefSeq" id="WP_013324307.1">
    <property type="nucleotide sequence ID" value="NC_014501.1"/>
</dbReference>
<keyword evidence="2" id="KW-1185">Reference proteome</keyword>
<name>E0UA52_GLOV7</name>
<dbReference type="HOGENOM" id="CLU_2395491_0_0_3"/>
<dbReference type="STRING" id="497965.Cyan7822_4327"/>
<dbReference type="AlphaFoldDB" id="E0UA52"/>
<protein>
    <submittedName>
        <fullName evidence="1">Uncharacterized protein</fullName>
    </submittedName>
</protein>
<proteinExistence type="predicted"/>
<sequence>MPSTFSQTTSVPLTANWIQQQTIYRRWHRHQSKCQILRSQLGFNQVASSRPTVCQGCTHYHGKAYGQTRTTRTRLICGFHPYGWTTDDHCPDWKGL</sequence>
<dbReference type="EMBL" id="CP002198">
    <property type="protein sequence ID" value="ADN16244.1"/>
    <property type="molecule type" value="Genomic_DNA"/>
</dbReference>
<reference evidence="2" key="1">
    <citation type="journal article" date="2011" name="MBio">
        <title>Novel metabolic attributes of the genus Cyanothece, comprising a group of unicellular nitrogen-fixing Cyanobacteria.</title>
        <authorList>
            <person name="Bandyopadhyay A."/>
            <person name="Elvitigala T."/>
            <person name="Welsh E."/>
            <person name="Stockel J."/>
            <person name="Liberton M."/>
            <person name="Min H."/>
            <person name="Sherman L.A."/>
            <person name="Pakrasi H.B."/>
        </authorList>
    </citation>
    <scope>NUCLEOTIDE SEQUENCE [LARGE SCALE GENOMIC DNA]</scope>
    <source>
        <strain evidence="2">PCC 7822</strain>
    </source>
</reference>
<dbReference type="KEGG" id="cyj:Cyan7822_4327"/>
<accession>E0UA52</accession>
<evidence type="ECO:0000313" key="1">
    <source>
        <dbReference type="EMBL" id="ADN16244.1"/>
    </source>
</evidence>
<evidence type="ECO:0000313" key="2">
    <source>
        <dbReference type="Proteomes" id="UP000008206"/>
    </source>
</evidence>
<dbReference type="eggNOG" id="ENOG50334TV">
    <property type="taxonomic scope" value="Bacteria"/>
</dbReference>
<dbReference type="Proteomes" id="UP000008206">
    <property type="component" value="Chromosome"/>
</dbReference>
<organism evidence="1 2">
    <name type="scientific">Gloeothece verrucosa (strain PCC 7822)</name>
    <name type="common">Cyanothece sp. (strain PCC 7822)</name>
    <dbReference type="NCBI Taxonomy" id="497965"/>
    <lineage>
        <taxon>Bacteria</taxon>
        <taxon>Bacillati</taxon>
        <taxon>Cyanobacteriota</taxon>
        <taxon>Cyanophyceae</taxon>
        <taxon>Oscillatoriophycideae</taxon>
        <taxon>Chroococcales</taxon>
        <taxon>Aphanothecaceae</taxon>
        <taxon>Gloeothece</taxon>
        <taxon>Gloeothece verrucosa</taxon>
    </lineage>
</organism>